<feature type="transmembrane region" description="Helical" evidence="11">
    <location>
        <begin position="322"/>
        <end position="350"/>
    </location>
</feature>
<feature type="transmembrane region" description="Helical" evidence="11">
    <location>
        <begin position="451"/>
        <end position="470"/>
    </location>
</feature>
<reference evidence="13 14" key="1">
    <citation type="submission" date="2018-02" db="EMBL/GenBank/DDBJ databases">
        <title>Genome sequence of the basidiomycete white-rot fungus Phlebia centrifuga.</title>
        <authorList>
            <person name="Granchi Z."/>
            <person name="Peng M."/>
            <person name="de Vries R.P."/>
            <person name="Hilden K."/>
            <person name="Makela M.R."/>
            <person name="Grigoriev I."/>
            <person name="Riley R."/>
        </authorList>
    </citation>
    <scope>NUCLEOTIDE SEQUENCE [LARGE SCALE GENOMIC DNA]</scope>
    <source>
        <strain evidence="13 14">FBCC195</strain>
    </source>
</reference>
<proteinExistence type="inferred from homology"/>
<feature type="transmembrane region" description="Helical" evidence="11">
    <location>
        <begin position="371"/>
        <end position="391"/>
    </location>
</feature>
<dbReference type="InterPro" id="IPR002591">
    <property type="entry name" value="Phosphodiest/P_Trfase"/>
</dbReference>
<comment type="subcellular location">
    <subcellularLocation>
        <location evidence="1">Endoplasmic reticulum membrane</location>
        <topology evidence="1">Multi-pass membrane protein</topology>
    </subcellularLocation>
</comment>
<dbReference type="InterPro" id="IPR045687">
    <property type="entry name" value="PIGG/GPI7_C"/>
</dbReference>
<evidence type="ECO:0000256" key="2">
    <source>
        <dbReference type="ARBA" id="ARBA00004687"/>
    </source>
</evidence>
<feature type="transmembrane region" description="Helical" evidence="11">
    <location>
        <begin position="596"/>
        <end position="616"/>
    </location>
</feature>
<dbReference type="InterPro" id="IPR037675">
    <property type="entry name" value="PIG-O_N"/>
</dbReference>
<evidence type="ECO:0000256" key="1">
    <source>
        <dbReference type="ARBA" id="ARBA00004477"/>
    </source>
</evidence>
<dbReference type="UniPathway" id="UPA00196"/>
<feature type="domain" description="GPI ethanolamine phosphate transferase 2 C-terminal" evidence="12">
    <location>
        <begin position="728"/>
        <end position="869"/>
    </location>
</feature>
<feature type="transmembrane region" description="Helical" evidence="11">
    <location>
        <begin position="666"/>
        <end position="685"/>
    </location>
</feature>
<feature type="transmembrane region" description="Helical" evidence="11">
    <location>
        <begin position="815"/>
        <end position="835"/>
    </location>
</feature>
<dbReference type="PANTHER" id="PTHR23071">
    <property type="entry name" value="PHOSPHATIDYLINOSITOL GLYCAN"/>
    <property type="match status" value="1"/>
</dbReference>
<dbReference type="InterPro" id="IPR039524">
    <property type="entry name" value="PIGO/GPI13"/>
</dbReference>
<evidence type="ECO:0000256" key="4">
    <source>
        <dbReference type="ARBA" id="ARBA00022502"/>
    </source>
</evidence>
<dbReference type="Pfam" id="PF19316">
    <property type="entry name" value="PIGO_PIGG"/>
    <property type="match status" value="1"/>
</dbReference>
<keyword evidence="4" id="KW-0337">GPI-anchor biosynthesis</keyword>
<dbReference type="InterPro" id="IPR017850">
    <property type="entry name" value="Alkaline_phosphatase_core_sf"/>
</dbReference>
<feature type="transmembrane region" description="Helical" evidence="11">
    <location>
        <begin position="397"/>
        <end position="416"/>
    </location>
</feature>
<evidence type="ECO:0000256" key="6">
    <source>
        <dbReference type="ARBA" id="ARBA00022692"/>
    </source>
</evidence>
<keyword evidence="14" id="KW-1185">Reference proteome</keyword>
<feature type="transmembrane region" description="Helical" evidence="11">
    <location>
        <begin position="477"/>
        <end position="498"/>
    </location>
</feature>
<evidence type="ECO:0000259" key="12">
    <source>
        <dbReference type="Pfam" id="PF19316"/>
    </source>
</evidence>
<evidence type="ECO:0000256" key="10">
    <source>
        <dbReference type="ARBA" id="ARBA00023180"/>
    </source>
</evidence>
<feature type="transmembrane region" description="Helical" evidence="11">
    <location>
        <begin position="428"/>
        <end position="445"/>
    </location>
</feature>
<keyword evidence="8 11" id="KW-1133">Transmembrane helix</keyword>
<keyword evidence="7" id="KW-0256">Endoplasmic reticulum</keyword>
<name>A0A2R6NQ34_9APHY</name>
<dbReference type="GO" id="GO:0006506">
    <property type="term" value="P:GPI anchor biosynthetic process"/>
    <property type="evidence" value="ECO:0007669"/>
    <property type="project" value="UniProtKB-UniPathway"/>
</dbReference>
<keyword evidence="9 11" id="KW-0472">Membrane</keyword>
<comment type="caution">
    <text evidence="13">The sequence shown here is derived from an EMBL/GenBank/DDBJ whole genome shotgun (WGS) entry which is preliminary data.</text>
</comment>
<evidence type="ECO:0000313" key="13">
    <source>
        <dbReference type="EMBL" id="PSR74581.1"/>
    </source>
</evidence>
<evidence type="ECO:0000256" key="3">
    <source>
        <dbReference type="ARBA" id="ARBA00008695"/>
    </source>
</evidence>
<keyword evidence="10" id="KW-0325">Glycoprotein</keyword>
<dbReference type="AlphaFoldDB" id="A0A2R6NQ34"/>
<feature type="transmembrane region" description="Helical" evidence="11">
    <location>
        <begin position="510"/>
        <end position="539"/>
    </location>
</feature>
<dbReference type="STRING" id="98765.A0A2R6NQ34"/>
<dbReference type="SUPFAM" id="SSF53649">
    <property type="entry name" value="Alkaline phosphatase-like"/>
    <property type="match status" value="1"/>
</dbReference>
<feature type="transmembrane region" description="Helical" evidence="11">
    <location>
        <begin position="636"/>
        <end position="660"/>
    </location>
</feature>
<evidence type="ECO:0000256" key="7">
    <source>
        <dbReference type="ARBA" id="ARBA00022824"/>
    </source>
</evidence>
<feature type="transmembrane region" description="Helical" evidence="11">
    <location>
        <begin position="847"/>
        <end position="869"/>
    </location>
</feature>
<evidence type="ECO:0000256" key="8">
    <source>
        <dbReference type="ARBA" id="ARBA00022989"/>
    </source>
</evidence>
<evidence type="ECO:0000256" key="5">
    <source>
        <dbReference type="ARBA" id="ARBA00022679"/>
    </source>
</evidence>
<dbReference type="OrthoDB" id="272139at2759"/>
<dbReference type="PANTHER" id="PTHR23071:SF1">
    <property type="entry name" value="GPI ETHANOLAMINE PHOSPHATE TRANSFERASE 3"/>
    <property type="match status" value="1"/>
</dbReference>
<keyword evidence="5" id="KW-0808">Transferase</keyword>
<keyword evidence="6 11" id="KW-0812">Transmembrane</keyword>
<dbReference type="GO" id="GO:0051377">
    <property type="term" value="F:mannose-ethanolamine phosphotransferase activity"/>
    <property type="evidence" value="ECO:0007669"/>
    <property type="project" value="InterPro"/>
</dbReference>
<sequence>MGSNFGGYSILEDSIIGQLRMAGKRIAFMGDDTWTTVFPTSFEPNMSYPYDSFNVEDLHTVDEGVVEHLFPLLRNDTKPWDFLIGHFLGVDHVGHRLGPDHPVMKAKLEQMDNVLRSVVDLLDDDTLLVLMGDHGMDRKGDHGGDTELEVTAAVWFYSKGRPVFNPVASISPSLLPMSTFPGALIPHRSIQQIDLVPSLALMLGLPIPFNNLGSIVPELFWDDIAGQRFDQALRLNVEQLKRYLQTYRASPHGSELDASWSILETLYAQTTAEGLEPTVEKDGSWASLKDLWGTVSEDKESVQTWSAMNNYLRTTLAICRHLWAQFNITLITMGLVLLVSGTVAIAALWLKLGQLKDDWEAQTDGFLREGMYGLAVGIILGTASLLLWSSAKGVEPWQTVLFAGSVTSCLAVIISARPKLSLSHLKSFPIVLVLHAAAFASNSFTVWEDRIITFLLLSTLAPSVLTGFAAPTARLRYRILGFSVLFAVCVRLIAISTVCREEQQPHCHVTFFASATITASPTPVLVLAIPTALALPYFIRRILRISQSDKGLAAIFLPWILPAILLQGAAAWLLEWAESSDIVPEYVSLVRIARTLLGWGAIGGALAIGASLWRVIPLCLHVSASQPTSPTEKTEVTVLGFSNAFGSPYLMFWCIALGVFYAVNQLTAQIVLGLTTVAIVAYLEVLDSVHDVNNLNIAFASSTPSSILDMESPRGGNSAVVFSEITPLALLALHTFYATGHQSTISSIQWKAAFVLTSTLKYPISPVLVVLNEFSAQFLLALGTPLVALWNLAPLPHPTAIVQARRESVRAALGMMLYHGTLLLGSAVASAWLRRHLMVWKIFAPRFMNAAATLAVVDLALLLGIGVGVSRISERVGKLFGAKGAKTQKVQ</sequence>
<protein>
    <recommendedName>
        <fullName evidence="12">GPI ethanolamine phosphate transferase 2 C-terminal domain-containing protein</fullName>
    </recommendedName>
</protein>
<evidence type="ECO:0000256" key="9">
    <source>
        <dbReference type="ARBA" id="ARBA00023136"/>
    </source>
</evidence>
<dbReference type="EMBL" id="MLYV02000976">
    <property type="protein sequence ID" value="PSR74581.1"/>
    <property type="molecule type" value="Genomic_DNA"/>
</dbReference>
<evidence type="ECO:0000256" key="11">
    <source>
        <dbReference type="SAM" id="Phobius"/>
    </source>
</evidence>
<dbReference type="Gene3D" id="3.40.720.10">
    <property type="entry name" value="Alkaline Phosphatase, subunit A"/>
    <property type="match status" value="1"/>
</dbReference>
<dbReference type="Pfam" id="PF01663">
    <property type="entry name" value="Phosphodiest"/>
    <property type="match status" value="1"/>
</dbReference>
<organism evidence="13 14">
    <name type="scientific">Hermanssonia centrifuga</name>
    <dbReference type="NCBI Taxonomy" id="98765"/>
    <lineage>
        <taxon>Eukaryota</taxon>
        <taxon>Fungi</taxon>
        <taxon>Dikarya</taxon>
        <taxon>Basidiomycota</taxon>
        <taxon>Agaricomycotina</taxon>
        <taxon>Agaricomycetes</taxon>
        <taxon>Polyporales</taxon>
        <taxon>Meruliaceae</taxon>
        <taxon>Hermanssonia</taxon>
    </lineage>
</organism>
<dbReference type="CDD" id="cd16023">
    <property type="entry name" value="GPI_EPT_3"/>
    <property type="match status" value="1"/>
</dbReference>
<comment type="pathway">
    <text evidence="2">Glycolipid biosynthesis; glycosylphosphatidylinositol-anchor biosynthesis.</text>
</comment>
<accession>A0A2R6NQ34</accession>
<comment type="similarity">
    <text evidence="3">Belongs to the PIGG/PIGN/PIGO family. PIGO subfamily.</text>
</comment>
<gene>
    <name evidence="13" type="ORF">PHLCEN_2v9758</name>
</gene>
<feature type="transmembrane region" description="Helical" evidence="11">
    <location>
        <begin position="551"/>
        <end position="574"/>
    </location>
</feature>
<evidence type="ECO:0000313" key="14">
    <source>
        <dbReference type="Proteomes" id="UP000186601"/>
    </source>
</evidence>
<dbReference type="Proteomes" id="UP000186601">
    <property type="component" value="Unassembled WGS sequence"/>
</dbReference>
<dbReference type="GO" id="GO:0005789">
    <property type="term" value="C:endoplasmic reticulum membrane"/>
    <property type="evidence" value="ECO:0007669"/>
    <property type="project" value="UniProtKB-SubCell"/>
</dbReference>